<keyword evidence="3" id="KW-1185">Reference proteome</keyword>
<sequence>MSATEFVQRLYGELPNLFRDEAELRRLWSRPDTRQALLEGLAEKGYGEDQLAAVQKMADAENSDIFDVLAFIAYAKPPLSRPERVLASKSLIFSRYTGKQQEFLDFVLDQYICEGVGELNQDKLPKLLELRYRSVNDAISELGDVRKIIQVFINFQECLYVDRDRAS</sequence>
<dbReference type="EMBL" id="JADEWZ010000016">
    <property type="protein sequence ID" value="MBE9116690.1"/>
    <property type="molecule type" value="Genomic_DNA"/>
</dbReference>
<evidence type="ECO:0000259" key="1">
    <source>
        <dbReference type="Pfam" id="PF08463"/>
    </source>
</evidence>
<reference evidence="2" key="1">
    <citation type="submission" date="2020-10" db="EMBL/GenBank/DDBJ databases">
        <authorList>
            <person name="Castelo-Branco R."/>
            <person name="Eusebio N."/>
            <person name="Adriana R."/>
            <person name="Vieira A."/>
            <person name="Brugerolle De Fraissinette N."/>
            <person name="Rezende De Castro R."/>
            <person name="Schneider M.P."/>
            <person name="Vasconcelos V."/>
            <person name="Leao P.N."/>
        </authorList>
    </citation>
    <scope>NUCLEOTIDE SEQUENCE</scope>
    <source>
        <strain evidence="2">LEGE 07157</strain>
    </source>
</reference>
<protein>
    <recommendedName>
        <fullName evidence="1">EcoEI R protein C-terminal domain-containing protein</fullName>
    </recommendedName>
</protein>
<feature type="domain" description="EcoEI R protein C-terminal" evidence="1">
    <location>
        <begin position="5"/>
        <end position="160"/>
    </location>
</feature>
<dbReference type="InterPro" id="IPR013670">
    <property type="entry name" value="EcoEI_R_C_dom"/>
</dbReference>
<organism evidence="2 3">
    <name type="scientific">Lusitaniella coriacea LEGE 07157</name>
    <dbReference type="NCBI Taxonomy" id="945747"/>
    <lineage>
        <taxon>Bacteria</taxon>
        <taxon>Bacillati</taxon>
        <taxon>Cyanobacteriota</taxon>
        <taxon>Cyanophyceae</taxon>
        <taxon>Spirulinales</taxon>
        <taxon>Lusitaniellaceae</taxon>
        <taxon>Lusitaniella</taxon>
    </lineage>
</organism>
<dbReference type="Proteomes" id="UP000654482">
    <property type="component" value="Unassembled WGS sequence"/>
</dbReference>
<gene>
    <name evidence="2" type="ORF">IQ249_12340</name>
</gene>
<dbReference type="Pfam" id="PF08463">
    <property type="entry name" value="EcoEI_R_C"/>
    <property type="match status" value="1"/>
</dbReference>
<dbReference type="AlphaFoldDB" id="A0A8J7DXB2"/>
<dbReference type="GO" id="GO:0006304">
    <property type="term" value="P:DNA modification"/>
    <property type="evidence" value="ECO:0007669"/>
    <property type="project" value="InterPro"/>
</dbReference>
<proteinExistence type="predicted"/>
<accession>A0A8J7DXB2</accession>
<comment type="caution">
    <text evidence="2">The sequence shown here is derived from an EMBL/GenBank/DDBJ whole genome shotgun (WGS) entry which is preliminary data.</text>
</comment>
<evidence type="ECO:0000313" key="2">
    <source>
        <dbReference type="EMBL" id="MBE9116690.1"/>
    </source>
</evidence>
<dbReference type="GO" id="GO:0003677">
    <property type="term" value="F:DNA binding"/>
    <property type="evidence" value="ECO:0007669"/>
    <property type="project" value="InterPro"/>
</dbReference>
<name>A0A8J7DXB2_9CYAN</name>
<evidence type="ECO:0000313" key="3">
    <source>
        <dbReference type="Proteomes" id="UP000654482"/>
    </source>
</evidence>
<dbReference type="GO" id="GO:0003824">
    <property type="term" value="F:catalytic activity"/>
    <property type="evidence" value="ECO:0007669"/>
    <property type="project" value="InterPro"/>
</dbReference>